<comment type="caution">
    <text evidence="8">The sequence shown here is derived from an EMBL/GenBank/DDBJ whole genome shotgun (WGS) entry which is preliminary data.</text>
</comment>
<dbReference type="SUPFAM" id="SSF53335">
    <property type="entry name" value="S-adenosyl-L-methionine-dependent methyltransferases"/>
    <property type="match status" value="1"/>
</dbReference>
<evidence type="ECO:0000313" key="8">
    <source>
        <dbReference type="EMBL" id="MDN7936182.1"/>
    </source>
</evidence>
<dbReference type="EC" id="2.1.1.72" evidence="2"/>
<evidence type="ECO:0000256" key="2">
    <source>
        <dbReference type="ARBA" id="ARBA00011900"/>
    </source>
</evidence>
<dbReference type="RefSeq" id="WP_301757461.1">
    <property type="nucleotide sequence ID" value="NZ_JAUJSQ010000022.1"/>
</dbReference>
<dbReference type="InterPro" id="IPR050953">
    <property type="entry name" value="N4_N6_ade-DNA_methylase"/>
</dbReference>
<feature type="domain" description="Type II methyltransferase M.TaqI-like" evidence="7">
    <location>
        <begin position="202"/>
        <end position="337"/>
    </location>
</feature>
<dbReference type="PRINTS" id="PR00507">
    <property type="entry name" value="N12N6MTFRASE"/>
</dbReference>
<evidence type="ECO:0000259" key="7">
    <source>
        <dbReference type="Pfam" id="PF07669"/>
    </source>
</evidence>
<comment type="catalytic activity">
    <reaction evidence="6">
        <text>a 2'-deoxyadenosine in DNA + S-adenosyl-L-methionine = an N(6)-methyl-2'-deoxyadenosine in DNA + S-adenosyl-L-homocysteine + H(+)</text>
        <dbReference type="Rhea" id="RHEA:15197"/>
        <dbReference type="Rhea" id="RHEA-COMP:12418"/>
        <dbReference type="Rhea" id="RHEA-COMP:12419"/>
        <dbReference type="ChEBI" id="CHEBI:15378"/>
        <dbReference type="ChEBI" id="CHEBI:57856"/>
        <dbReference type="ChEBI" id="CHEBI:59789"/>
        <dbReference type="ChEBI" id="CHEBI:90615"/>
        <dbReference type="ChEBI" id="CHEBI:90616"/>
        <dbReference type="EC" id="2.1.1.72"/>
    </reaction>
</comment>
<keyword evidence="4" id="KW-0808">Transferase</keyword>
<evidence type="ECO:0000256" key="1">
    <source>
        <dbReference type="ARBA" id="ARBA00006594"/>
    </source>
</evidence>
<dbReference type="EMBL" id="JAUJSQ010000022">
    <property type="protein sequence ID" value="MDN7936182.1"/>
    <property type="molecule type" value="Genomic_DNA"/>
</dbReference>
<reference evidence="8" key="1">
    <citation type="submission" date="2023-07" db="EMBL/GenBank/DDBJ databases">
        <title>A collection of bacterial strains from the Burkholderia cepacia Research Laboratory and Repository.</title>
        <authorList>
            <person name="Lipuma J."/>
            <person name="Spilker T."/>
            <person name="Caverly L."/>
        </authorList>
    </citation>
    <scope>NUCLEOTIDE SEQUENCE</scope>
    <source>
        <strain evidence="8">AU42020</strain>
    </source>
</reference>
<evidence type="ECO:0000256" key="6">
    <source>
        <dbReference type="ARBA" id="ARBA00047942"/>
    </source>
</evidence>
<evidence type="ECO:0000256" key="4">
    <source>
        <dbReference type="ARBA" id="ARBA00022679"/>
    </source>
</evidence>
<dbReference type="GO" id="GO:0032259">
    <property type="term" value="P:methylation"/>
    <property type="evidence" value="ECO:0007669"/>
    <property type="project" value="UniProtKB-KW"/>
</dbReference>
<dbReference type="GO" id="GO:0008168">
    <property type="term" value="F:methyltransferase activity"/>
    <property type="evidence" value="ECO:0007669"/>
    <property type="project" value="UniProtKB-KW"/>
</dbReference>
<evidence type="ECO:0000313" key="9">
    <source>
        <dbReference type="Proteomes" id="UP001171606"/>
    </source>
</evidence>
<dbReference type="PANTHER" id="PTHR33841:SF5">
    <property type="entry name" value="DNA METHYLASE (MODIFICATION METHYLASE) (METHYLTRANSFERASE)-RELATED"/>
    <property type="match status" value="1"/>
</dbReference>
<protein>
    <recommendedName>
        <fullName evidence="2">site-specific DNA-methyltransferase (adenine-specific)</fullName>
        <ecNumber evidence="2">2.1.1.72</ecNumber>
    </recommendedName>
</protein>
<keyword evidence="5" id="KW-0949">S-adenosyl-L-methionine</keyword>
<dbReference type="InterPro" id="IPR002052">
    <property type="entry name" value="DNA_methylase_N6_adenine_CS"/>
</dbReference>
<evidence type="ECO:0000256" key="5">
    <source>
        <dbReference type="ARBA" id="ARBA00022691"/>
    </source>
</evidence>
<dbReference type="Proteomes" id="UP001171606">
    <property type="component" value="Unassembled WGS sequence"/>
</dbReference>
<dbReference type="CDD" id="cd02440">
    <property type="entry name" value="AdoMet_MTases"/>
    <property type="match status" value="1"/>
</dbReference>
<accession>A0ABT8PMS9</accession>
<dbReference type="Pfam" id="PF07669">
    <property type="entry name" value="Eco57I"/>
    <property type="match status" value="1"/>
</dbReference>
<keyword evidence="3 8" id="KW-0489">Methyltransferase</keyword>
<dbReference type="PANTHER" id="PTHR33841">
    <property type="entry name" value="DNA METHYLTRANSFERASE YEEA-RELATED"/>
    <property type="match status" value="1"/>
</dbReference>
<dbReference type="InterPro" id="IPR029063">
    <property type="entry name" value="SAM-dependent_MTases_sf"/>
</dbReference>
<evidence type="ECO:0000256" key="3">
    <source>
        <dbReference type="ARBA" id="ARBA00022603"/>
    </source>
</evidence>
<comment type="similarity">
    <text evidence="1">Belongs to the N(4)/N(6)-methyltransferase family.</text>
</comment>
<proteinExistence type="inferred from homology"/>
<dbReference type="PROSITE" id="PS00092">
    <property type="entry name" value="N6_MTASE"/>
    <property type="match status" value="1"/>
</dbReference>
<dbReference type="Gene3D" id="3.40.50.150">
    <property type="entry name" value="Vaccinia Virus protein VP39"/>
    <property type="match status" value="1"/>
</dbReference>
<gene>
    <name evidence="8" type="ORF">QZM52_33420</name>
</gene>
<dbReference type="InterPro" id="IPR011639">
    <property type="entry name" value="MethylTrfase_TaqI-like_dom"/>
</dbReference>
<keyword evidence="9" id="KW-1185">Reference proteome</keyword>
<name>A0ABT8PMS9_9BURK</name>
<sequence>MIHRSSQRQLNYDKEKNACGGAVTDSNVAVVPTTTPGSAKALRNALTRRIRGLGQLAKRHSADAATMVGTLLRLWCEADFPALPPSRIPYDRAMAKEPAVLAFAELLKSMELLEASYWLSSVYAMLAEDGYRKHLAMFFTPASLTRGLLDDLAAQGVDYSSHSFFDPACGGAAFLAPIALRMRDSLRRRGFSARRVLAHVGKNLYGTDLDPILCELSKQFICMALYSEIEATEHIPELKVHPANSLQDLASMFGTVDVIVCNPPYRKMNSEELEPLRDLFSDVIQAQPNLYGVFISLCVRLLRVGGHAALVTPTSFLSGQYFSKLREYLISNTVPLHIGMVSDRDGVFIDVEQETALTVLRRREVGVVQAIKTRVSVVSADGCYTDVGDCVLPNSGKVWPIPRAIKDVALLKAAASSRFQLSDYGYEVRIGSYVWNRDTRPRFSCLADVRKAKSATAVPLLWSRDISTDGVLEFDAYATPGDVHRFVDLGDRFHSSVVRKPCVVLQRVTSNDQPRRLVVAPVPSHIFASYGGFVGENHVVIVEQHANSPALTPRQLTQLLSTEPVDRYFRCISGATNVSAFELRQLKLPDPNVLKQHLAVGIGMEAAVKRAFGIADKGTWRDVEPHRLARSA</sequence>
<organism evidence="8 9">
    <name type="scientific">Burkholderia metallica</name>
    <dbReference type="NCBI Taxonomy" id="488729"/>
    <lineage>
        <taxon>Bacteria</taxon>
        <taxon>Pseudomonadati</taxon>
        <taxon>Pseudomonadota</taxon>
        <taxon>Betaproteobacteria</taxon>
        <taxon>Burkholderiales</taxon>
        <taxon>Burkholderiaceae</taxon>
        <taxon>Burkholderia</taxon>
        <taxon>Burkholderia cepacia complex</taxon>
    </lineage>
</organism>